<keyword evidence="1" id="KW-0472">Membrane</keyword>
<comment type="caution">
    <text evidence="2">The sequence shown here is derived from an EMBL/GenBank/DDBJ whole genome shotgun (WGS) entry which is preliminary data.</text>
</comment>
<gene>
    <name evidence="2" type="ORF">BFP71_13050</name>
</gene>
<reference evidence="2 3" key="1">
    <citation type="submission" date="2016-08" db="EMBL/GenBank/DDBJ databases">
        <title>Draft genome of Fabibacter sp. strain SK-8.</title>
        <authorList>
            <person name="Wong S.-K."/>
            <person name="Hamasaki K."/>
            <person name="Yoshizawa S."/>
        </authorList>
    </citation>
    <scope>NUCLEOTIDE SEQUENCE [LARGE SCALE GENOMIC DNA]</scope>
    <source>
        <strain evidence="2 3">SK-8</strain>
    </source>
</reference>
<dbReference type="STRING" id="1563681.BFP71_13050"/>
<sequence length="124" mass="14071">MVKLFLQGEPLYMTALSMILVFIISFCLIEIKPRQISIKRITVNDQRLKTIKSLGLFALIFGLFTQFLGLYGALQAIEIWGQVESKHLFDGIGISFIPMGYGLIIFLTSRIIIYGVTKRIRLQG</sequence>
<keyword evidence="3" id="KW-1185">Reference proteome</keyword>
<accession>A0A1E5SZ58</accession>
<dbReference type="AlphaFoldDB" id="A0A1E5SZ58"/>
<feature type="transmembrane region" description="Helical" evidence="1">
    <location>
        <begin position="54"/>
        <end position="74"/>
    </location>
</feature>
<organism evidence="2 3">
    <name type="scientific">Roseivirga misakiensis</name>
    <dbReference type="NCBI Taxonomy" id="1563681"/>
    <lineage>
        <taxon>Bacteria</taxon>
        <taxon>Pseudomonadati</taxon>
        <taxon>Bacteroidota</taxon>
        <taxon>Cytophagia</taxon>
        <taxon>Cytophagales</taxon>
        <taxon>Roseivirgaceae</taxon>
        <taxon>Roseivirga</taxon>
    </lineage>
</organism>
<name>A0A1E5SZ58_9BACT</name>
<keyword evidence="1" id="KW-0812">Transmembrane</keyword>
<dbReference type="OrthoDB" id="1001678at2"/>
<dbReference type="Proteomes" id="UP000095552">
    <property type="component" value="Unassembled WGS sequence"/>
</dbReference>
<dbReference type="RefSeq" id="WP_069835907.1">
    <property type="nucleotide sequence ID" value="NZ_MDGQ01000005.1"/>
</dbReference>
<feature type="transmembrane region" description="Helical" evidence="1">
    <location>
        <begin position="94"/>
        <end position="116"/>
    </location>
</feature>
<feature type="transmembrane region" description="Helical" evidence="1">
    <location>
        <begin position="12"/>
        <end position="31"/>
    </location>
</feature>
<evidence type="ECO:0000313" key="3">
    <source>
        <dbReference type="Proteomes" id="UP000095552"/>
    </source>
</evidence>
<evidence type="ECO:0000256" key="1">
    <source>
        <dbReference type="SAM" id="Phobius"/>
    </source>
</evidence>
<protein>
    <recommendedName>
        <fullName evidence="4">MotA/TolQ/ExbB proton channel domain-containing protein</fullName>
    </recommendedName>
</protein>
<proteinExistence type="predicted"/>
<keyword evidence="1" id="KW-1133">Transmembrane helix</keyword>
<evidence type="ECO:0000313" key="2">
    <source>
        <dbReference type="EMBL" id="OEK04402.1"/>
    </source>
</evidence>
<evidence type="ECO:0008006" key="4">
    <source>
        <dbReference type="Google" id="ProtNLM"/>
    </source>
</evidence>
<dbReference type="EMBL" id="MDGQ01000005">
    <property type="protein sequence ID" value="OEK04402.1"/>
    <property type="molecule type" value="Genomic_DNA"/>
</dbReference>